<name>A0A1J7K454_9PEZI</name>
<evidence type="ECO:0000313" key="2">
    <source>
        <dbReference type="EMBL" id="OIW34978.1"/>
    </source>
</evidence>
<keyword evidence="3" id="KW-1185">Reference proteome</keyword>
<dbReference type="AlphaFoldDB" id="A0A1J7K454"/>
<dbReference type="OrthoDB" id="5206390at2759"/>
<gene>
    <name evidence="2" type="ORF">CONLIGDRAFT_675921</name>
</gene>
<evidence type="ECO:0000256" key="1">
    <source>
        <dbReference type="SAM" id="MobiDB-lite"/>
    </source>
</evidence>
<protein>
    <submittedName>
        <fullName evidence="2">Uncharacterized protein</fullName>
    </submittedName>
</protein>
<sequence length="309" mass="32910">MQPSRFQTITARFSPHNLRTSFRRSSSSASSRASSADRHSFMSATSSPVGSSINSIIFRQPSLVDLEEERKSFGSELTILEPRPVVFFGSFEERMGSLSPIDQIHLPLKASRTIAVIATMPNQSEPPSLLTLLLFPPSKPRRAPNKPPPPPKFNKDNNTVPGPLWFQSGGTGPPPPWLDFLSLAHRRVERARLDREAKAAWDREKEAAYKAVEEVWGQRGALAGRRPDRKELMGWYARYRARKGKEGRVEGEEKVEEAGGEEGAVMSGGNGDGEGGGNGGGDGEGNGGGGGGDGQGGGGCDGGAVGGGA</sequence>
<dbReference type="Proteomes" id="UP000182658">
    <property type="component" value="Unassembled WGS sequence"/>
</dbReference>
<accession>A0A1J7K454</accession>
<feature type="region of interest" description="Disordered" evidence="1">
    <location>
        <begin position="242"/>
        <end position="309"/>
    </location>
</feature>
<dbReference type="EMBL" id="KV875093">
    <property type="protein sequence ID" value="OIW34978.1"/>
    <property type="molecule type" value="Genomic_DNA"/>
</dbReference>
<dbReference type="InParanoid" id="A0A1J7K454"/>
<proteinExistence type="predicted"/>
<organism evidence="2 3">
    <name type="scientific">Coniochaeta ligniaria NRRL 30616</name>
    <dbReference type="NCBI Taxonomy" id="1408157"/>
    <lineage>
        <taxon>Eukaryota</taxon>
        <taxon>Fungi</taxon>
        <taxon>Dikarya</taxon>
        <taxon>Ascomycota</taxon>
        <taxon>Pezizomycotina</taxon>
        <taxon>Sordariomycetes</taxon>
        <taxon>Sordariomycetidae</taxon>
        <taxon>Coniochaetales</taxon>
        <taxon>Coniochaetaceae</taxon>
        <taxon>Coniochaeta</taxon>
    </lineage>
</organism>
<feature type="compositionally biased region" description="Low complexity" evidence="1">
    <location>
        <begin position="23"/>
        <end position="34"/>
    </location>
</feature>
<feature type="compositionally biased region" description="Gly residues" evidence="1">
    <location>
        <begin position="266"/>
        <end position="309"/>
    </location>
</feature>
<reference evidence="2 3" key="1">
    <citation type="submission" date="2016-10" db="EMBL/GenBank/DDBJ databases">
        <title>Draft genome sequence of Coniochaeta ligniaria NRRL30616, a lignocellulolytic fungus for bioabatement of inhibitors in plant biomass hydrolysates.</title>
        <authorList>
            <consortium name="DOE Joint Genome Institute"/>
            <person name="Jimenez D.J."/>
            <person name="Hector R.E."/>
            <person name="Riley R."/>
            <person name="Sun H."/>
            <person name="Grigoriev I.V."/>
            <person name="Van Elsas J.D."/>
            <person name="Nichols N.N."/>
        </authorList>
    </citation>
    <scope>NUCLEOTIDE SEQUENCE [LARGE SCALE GENOMIC DNA]</scope>
    <source>
        <strain evidence="2 3">NRRL 30616</strain>
    </source>
</reference>
<feature type="region of interest" description="Disordered" evidence="1">
    <location>
        <begin position="1"/>
        <end position="50"/>
    </location>
</feature>
<feature type="compositionally biased region" description="Polar residues" evidence="1">
    <location>
        <begin position="1"/>
        <end position="11"/>
    </location>
</feature>
<feature type="region of interest" description="Disordered" evidence="1">
    <location>
        <begin position="137"/>
        <end position="157"/>
    </location>
</feature>
<evidence type="ECO:0000313" key="3">
    <source>
        <dbReference type="Proteomes" id="UP000182658"/>
    </source>
</evidence>